<reference evidence="2" key="1">
    <citation type="submission" date="2013-12" db="EMBL/GenBank/DDBJ databases">
        <title>The Genome Sequence of Aphanomyces invadans NJM9701.</title>
        <authorList>
            <consortium name="The Broad Institute Genomics Platform"/>
            <person name="Russ C."/>
            <person name="Tyler B."/>
            <person name="van West P."/>
            <person name="Dieguez-Uribeondo J."/>
            <person name="Young S.K."/>
            <person name="Zeng Q."/>
            <person name="Gargeya S."/>
            <person name="Fitzgerald M."/>
            <person name="Abouelleil A."/>
            <person name="Alvarado L."/>
            <person name="Chapman S.B."/>
            <person name="Gainer-Dewar J."/>
            <person name="Goldberg J."/>
            <person name="Griggs A."/>
            <person name="Gujja S."/>
            <person name="Hansen M."/>
            <person name="Howarth C."/>
            <person name="Imamovic A."/>
            <person name="Ireland A."/>
            <person name="Larimer J."/>
            <person name="McCowan C."/>
            <person name="Murphy C."/>
            <person name="Pearson M."/>
            <person name="Poon T.W."/>
            <person name="Priest M."/>
            <person name="Roberts A."/>
            <person name="Saif S."/>
            <person name="Shea T."/>
            <person name="Sykes S."/>
            <person name="Wortman J."/>
            <person name="Nusbaum C."/>
            <person name="Birren B."/>
        </authorList>
    </citation>
    <scope>NUCLEOTIDE SEQUENCE [LARGE SCALE GENOMIC DNA]</scope>
    <source>
        <strain evidence="2">NJM9701</strain>
    </source>
</reference>
<dbReference type="Gene3D" id="2.30.30.140">
    <property type="match status" value="3"/>
</dbReference>
<organism evidence="2">
    <name type="scientific">Aphanomyces invadans</name>
    <dbReference type="NCBI Taxonomy" id="157072"/>
    <lineage>
        <taxon>Eukaryota</taxon>
        <taxon>Sar</taxon>
        <taxon>Stramenopiles</taxon>
        <taxon>Oomycota</taxon>
        <taxon>Saprolegniomycetes</taxon>
        <taxon>Saprolegniales</taxon>
        <taxon>Verrucalvaceae</taxon>
        <taxon>Aphanomyces</taxon>
    </lineage>
</organism>
<dbReference type="AlphaFoldDB" id="A0A024UF45"/>
<evidence type="ECO:0008006" key="3">
    <source>
        <dbReference type="Google" id="ProtNLM"/>
    </source>
</evidence>
<gene>
    <name evidence="2" type="ORF">H310_04073</name>
</gene>
<evidence type="ECO:0000313" key="2">
    <source>
        <dbReference type="EMBL" id="ETW05021.1"/>
    </source>
</evidence>
<accession>A0A024UF45</accession>
<dbReference type="GeneID" id="20081123"/>
<proteinExistence type="predicted"/>
<dbReference type="RefSeq" id="XP_008866460.1">
    <property type="nucleotide sequence ID" value="XM_008868238.1"/>
</dbReference>
<name>A0A024UF45_9STRA</name>
<protein>
    <recommendedName>
        <fullName evidence="3">PWWP domain-containing protein</fullName>
    </recommendedName>
</protein>
<feature type="region of interest" description="Disordered" evidence="1">
    <location>
        <begin position="272"/>
        <end position="313"/>
    </location>
</feature>
<evidence type="ECO:0000256" key="1">
    <source>
        <dbReference type="SAM" id="MobiDB-lite"/>
    </source>
</evidence>
<dbReference type="EMBL" id="KI913957">
    <property type="protein sequence ID" value="ETW05021.1"/>
    <property type="molecule type" value="Genomic_DNA"/>
</dbReference>
<sequence length="507" mass="57186">MALSSQMEDVACLGWARRDTMWWPVYVCSIEHFRRDNLHYLNNEHQPALELEGRCNSRLLYHLGAYKFASGAKSDVKQWRCPEHDKFCHELANVGDANTLAQFNAAMAEAKVFLEEGTLPFLTPSDLDNRKPSPKWPTDIAAGSLVWLSHGIKPWAPAYLFDPNHLSAKSSSKHNKEQLARAQRNPRNYYLVYQFGDCRLIIWKRGNARMLPWKCPDHSKLLLGVPKGSRGLKYLEIALQRLDGFLATKQNQKKLVIHSDFTVNVSGIRSVTPKDSAVSHDDENSEEDGAVSDNPSEDMQHDIKPPVPPAAPHRAARMIPESTRNYFNPSATKRIRIDEALRGKKTHAAEGNSPQSQHLLSVTEPTALFEPIVVPKPTYIQNGVAWAHVHGQLWWPVYICNPILWGPVSVTPKLTCDVYSFGYHTMRSHQFELSAMLPWKSLDAPAIHQTSRTAMCQKTALDQDTFGAAVAEAEDFYAEFCKISAYTTLENQIARVAKFCMPPTPKM</sequence>
<dbReference type="VEuPathDB" id="FungiDB:H310_04073"/>
<dbReference type="OrthoDB" id="10451585at2759"/>